<comment type="caution">
    <text evidence="2">The sequence shown here is derived from an EMBL/GenBank/DDBJ whole genome shotgun (WGS) entry which is preliminary data.</text>
</comment>
<feature type="compositionally biased region" description="Low complexity" evidence="1">
    <location>
        <begin position="105"/>
        <end position="122"/>
    </location>
</feature>
<protein>
    <submittedName>
        <fullName evidence="2">Uncharacterized protein</fullName>
    </submittedName>
</protein>
<feature type="compositionally biased region" description="Low complexity" evidence="1">
    <location>
        <begin position="162"/>
        <end position="171"/>
    </location>
</feature>
<reference evidence="2" key="1">
    <citation type="submission" date="2023-10" db="EMBL/GenBank/DDBJ databases">
        <authorList>
            <person name="Chen Y."/>
            <person name="Shah S."/>
            <person name="Dougan E. K."/>
            <person name="Thang M."/>
            <person name="Chan C."/>
        </authorList>
    </citation>
    <scope>NUCLEOTIDE SEQUENCE [LARGE SCALE GENOMIC DNA]</scope>
</reference>
<evidence type="ECO:0000256" key="1">
    <source>
        <dbReference type="SAM" id="MobiDB-lite"/>
    </source>
</evidence>
<name>A0ABN9TSU2_9DINO</name>
<evidence type="ECO:0000313" key="3">
    <source>
        <dbReference type="Proteomes" id="UP001189429"/>
    </source>
</evidence>
<feature type="non-terminal residue" evidence="2">
    <location>
        <position position="1"/>
    </location>
</feature>
<dbReference type="EMBL" id="CAUYUJ010015027">
    <property type="protein sequence ID" value="CAK0849036.1"/>
    <property type="molecule type" value="Genomic_DNA"/>
</dbReference>
<feature type="region of interest" description="Disordered" evidence="1">
    <location>
        <begin position="101"/>
        <end position="122"/>
    </location>
</feature>
<accession>A0ABN9TSU2</accession>
<keyword evidence="3" id="KW-1185">Reference proteome</keyword>
<feature type="compositionally biased region" description="Pro residues" evidence="1">
    <location>
        <begin position="150"/>
        <end position="161"/>
    </location>
</feature>
<evidence type="ECO:0000313" key="2">
    <source>
        <dbReference type="EMBL" id="CAK0849036.1"/>
    </source>
</evidence>
<organism evidence="2 3">
    <name type="scientific">Prorocentrum cordatum</name>
    <dbReference type="NCBI Taxonomy" id="2364126"/>
    <lineage>
        <taxon>Eukaryota</taxon>
        <taxon>Sar</taxon>
        <taxon>Alveolata</taxon>
        <taxon>Dinophyceae</taxon>
        <taxon>Prorocentrales</taxon>
        <taxon>Prorocentraceae</taxon>
        <taxon>Prorocentrum</taxon>
    </lineage>
</organism>
<feature type="region of interest" description="Disordered" evidence="1">
    <location>
        <begin position="141"/>
        <end position="171"/>
    </location>
</feature>
<dbReference type="Proteomes" id="UP001189429">
    <property type="component" value="Unassembled WGS sequence"/>
</dbReference>
<proteinExistence type="predicted"/>
<gene>
    <name evidence="2" type="ORF">PCOR1329_LOCUS41816</name>
</gene>
<sequence>VLVNRQSILGNPFGMKKGPGGKPMEDPRERSAVIAAYKGYLDEVLEESCSAVDIKGLTAHYGLTVKDNCGKDWAELYENSGGPPAVRAAFRELNSMVASHRSESVDSGSGSSVTASRRAATRNTWPCASGTIIEERNQAPANGVHAERPTPAPPAAPPPPRGAACPGAASSSSGPVLAVAARAAEADDPDGSDLAARLGSGLSLSSEAPAPARTVPGGSASAWQEALAALDALRQGGSDPGREAYAAAISACERDGQAALAAQLKGEMPLGWPAAGESGRPRRLAARWRAARRC</sequence>